<dbReference type="EMBL" id="JANPWB010000014">
    <property type="protein sequence ID" value="KAJ1099754.1"/>
    <property type="molecule type" value="Genomic_DNA"/>
</dbReference>
<protein>
    <recommendedName>
        <fullName evidence="3">Transposase</fullName>
    </recommendedName>
</protein>
<evidence type="ECO:0000313" key="2">
    <source>
        <dbReference type="Proteomes" id="UP001066276"/>
    </source>
</evidence>
<name>A0AAV7MB38_PLEWA</name>
<proteinExistence type="predicted"/>
<dbReference type="AlphaFoldDB" id="A0AAV7MB38"/>
<gene>
    <name evidence="1" type="ORF">NDU88_004852</name>
</gene>
<reference evidence="1" key="1">
    <citation type="journal article" date="2022" name="bioRxiv">
        <title>Sequencing and chromosome-scale assembly of the giantPleurodeles waltlgenome.</title>
        <authorList>
            <person name="Brown T."/>
            <person name="Elewa A."/>
            <person name="Iarovenko S."/>
            <person name="Subramanian E."/>
            <person name="Araus A.J."/>
            <person name="Petzold A."/>
            <person name="Susuki M."/>
            <person name="Suzuki K.-i.T."/>
            <person name="Hayashi T."/>
            <person name="Toyoda A."/>
            <person name="Oliveira C."/>
            <person name="Osipova E."/>
            <person name="Leigh N.D."/>
            <person name="Simon A."/>
            <person name="Yun M.H."/>
        </authorList>
    </citation>
    <scope>NUCLEOTIDE SEQUENCE</scope>
    <source>
        <strain evidence="1">20211129_DDA</strain>
        <tissue evidence="1">Liver</tissue>
    </source>
</reference>
<evidence type="ECO:0000313" key="1">
    <source>
        <dbReference type="EMBL" id="KAJ1099754.1"/>
    </source>
</evidence>
<evidence type="ECO:0008006" key="3">
    <source>
        <dbReference type="Google" id="ProtNLM"/>
    </source>
</evidence>
<comment type="caution">
    <text evidence="1">The sequence shown here is derived from an EMBL/GenBank/DDBJ whole genome shotgun (WGS) entry which is preliminary data.</text>
</comment>
<accession>A0AAV7MB38</accession>
<keyword evidence="2" id="KW-1185">Reference proteome</keyword>
<organism evidence="1 2">
    <name type="scientific">Pleurodeles waltl</name>
    <name type="common">Iberian ribbed newt</name>
    <dbReference type="NCBI Taxonomy" id="8319"/>
    <lineage>
        <taxon>Eukaryota</taxon>
        <taxon>Metazoa</taxon>
        <taxon>Chordata</taxon>
        <taxon>Craniata</taxon>
        <taxon>Vertebrata</taxon>
        <taxon>Euteleostomi</taxon>
        <taxon>Amphibia</taxon>
        <taxon>Batrachia</taxon>
        <taxon>Caudata</taxon>
        <taxon>Salamandroidea</taxon>
        <taxon>Salamandridae</taxon>
        <taxon>Pleurodelinae</taxon>
        <taxon>Pleurodeles</taxon>
    </lineage>
</organism>
<dbReference type="Proteomes" id="UP001066276">
    <property type="component" value="Chromosome 10"/>
</dbReference>
<sequence>MNLRVQEAEDLIATLKTKTIILKKQETELQKILNSLGAELEEIEGFSRRNIIRLVPESPEGDTVGLFVADLILKVFQPRGLSKFFLMERVQRIPGTPPKPVAPLRTLIASIFNFRDRDAIFQAARWAPPVRIENA</sequence>
<dbReference type="Gene3D" id="3.30.70.1820">
    <property type="entry name" value="L1 transposable element, RRM domain"/>
    <property type="match status" value="1"/>
</dbReference>